<dbReference type="InterPro" id="IPR019734">
    <property type="entry name" value="TPR_rpt"/>
</dbReference>
<dbReference type="AlphaFoldDB" id="A0A381NI20"/>
<organism evidence="1">
    <name type="scientific">marine metagenome</name>
    <dbReference type="NCBI Taxonomy" id="408172"/>
    <lineage>
        <taxon>unclassified sequences</taxon>
        <taxon>metagenomes</taxon>
        <taxon>ecological metagenomes</taxon>
    </lineage>
</organism>
<proteinExistence type="predicted"/>
<dbReference type="SUPFAM" id="SSF48452">
    <property type="entry name" value="TPR-like"/>
    <property type="match status" value="1"/>
</dbReference>
<dbReference type="SMART" id="SM00028">
    <property type="entry name" value="TPR"/>
    <property type="match status" value="3"/>
</dbReference>
<dbReference type="InterPro" id="IPR011990">
    <property type="entry name" value="TPR-like_helical_dom_sf"/>
</dbReference>
<reference evidence="1" key="1">
    <citation type="submission" date="2018-05" db="EMBL/GenBank/DDBJ databases">
        <authorList>
            <person name="Lanie J.A."/>
            <person name="Ng W.-L."/>
            <person name="Kazmierczak K.M."/>
            <person name="Andrzejewski T.M."/>
            <person name="Davidsen T.M."/>
            <person name="Wayne K.J."/>
            <person name="Tettelin H."/>
            <person name="Glass J.I."/>
            <person name="Rusch D."/>
            <person name="Podicherti R."/>
            <person name="Tsui H.-C.T."/>
            <person name="Winkler M.E."/>
        </authorList>
    </citation>
    <scope>NUCLEOTIDE SEQUENCE</scope>
</reference>
<dbReference type="EMBL" id="UINC01000377">
    <property type="protein sequence ID" value="SUZ54242.1"/>
    <property type="molecule type" value="Genomic_DNA"/>
</dbReference>
<protein>
    <submittedName>
        <fullName evidence="1">Uncharacterized protein</fullName>
    </submittedName>
</protein>
<evidence type="ECO:0000313" key="1">
    <source>
        <dbReference type="EMBL" id="SUZ54242.1"/>
    </source>
</evidence>
<sequence length="426" mass="49167">MSSTAFKFTEIPIPQEIVNSGDYISAENILANEKVPERILAERFYRLGNSFYSAAQNQAAEMAWQKSVLLADQPPKVSAPAECFSANPLKIRWQTIGSTVLVIISLYVLVFTSFQREPELFQFSTSNSASGEYSFWDEWWDTGRPISRSVSRRFGPEELWPMLQRSLQKLFGSKSEELSDDVREKLRRWLQLSESPTFREGPTDYYALTARGLFEAREFESALSTLNDGLHYAETPAQLEKIYQDLGTVYYYKGYKLQRNGLAQYDLNAVRNSVESYEIALRYGEDPYLYGNLGWGYYLLGDYSSSISNSRRALALKAGLNYARMNLAIVHLRKGDYELAFATYASLLQNNPQLDEYEGGIRDLQELQLEFPDVYPFTNFVIGQLFWQQGRHKEAQVAWQKFLKQNFPQSLWKDRARSLLNKMELE</sequence>
<dbReference type="Gene3D" id="1.25.40.10">
    <property type="entry name" value="Tetratricopeptide repeat domain"/>
    <property type="match status" value="1"/>
</dbReference>
<name>A0A381NI20_9ZZZZ</name>
<dbReference type="PROSITE" id="PS50005">
    <property type="entry name" value="TPR"/>
    <property type="match status" value="1"/>
</dbReference>
<gene>
    <name evidence="1" type="ORF">METZ01_LOCUS7096</name>
</gene>
<dbReference type="Pfam" id="PF13432">
    <property type="entry name" value="TPR_16"/>
    <property type="match status" value="1"/>
</dbReference>
<accession>A0A381NI20</accession>